<protein>
    <submittedName>
        <fullName evidence="2">DUF1295 domain-containing protein</fullName>
    </submittedName>
</protein>
<sequence>MTSLVTGWAKLTNYLSTDFLGGPKRLKFNWVINFQKGATAFWVILLMVHYDNYSTQAWVYLALHGSYGFCWLLKDVVFPDPKWQTHVTFGGAFMAIATVLGPYWVIPYLLISPVLGETHVGANWIWMTVAIGMHSLGIAIMMTADAQKYFTLKLKKGLITDGIFKYIRHPNYLGEMMIYGSYAIMAWHWIPWIILAWVWIGLFAVNIAMKEKSMSRYDEWSDYKKKSYYLVPGIF</sequence>
<dbReference type="OrthoDB" id="9789029at2"/>
<feature type="transmembrane region" description="Helical" evidence="1">
    <location>
        <begin position="86"/>
        <end position="111"/>
    </location>
</feature>
<dbReference type="Proteomes" id="UP000317839">
    <property type="component" value="Unassembled WGS sequence"/>
</dbReference>
<proteinExistence type="predicted"/>
<dbReference type="PANTHER" id="PTHR32251:SF33">
    <property type="entry name" value="STEROID 5-ALPHA REDUCTASE C-TERMINAL DOMAIN-CONTAINING PROTEIN"/>
    <property type="match status" value="1"/>
</dbReference>
<gene>
    <name evidence="2" type="ORF">FLL45_08720</name>
</gene>
<evidence type="ECO:0000313" key="2">
    <source>
        <dbReference type="EMBL" id="TQV75014.1"/>
    </source>
</evidence>
<dbReference type="GO" id="GO:0016020">
    <property type="term" value="C:membrane"/>
    <property type="evidence" value="ECO:0007669"/>
    <property type="project" value="TreeGrafter"/>
</dbReference>
<dbReference type="InterPro" id="IPR010721">
    <property type="entry name" value="UstE-like"/>
</dbReference>
<evidence type="ECO:0000313" key="3">
    <source>
        <dbReference type="Proteomes" id="UP000317839"/>
    </source>
</evidence>
<dbReference type="PANTHER" id="PTHR32251">
    <property type="entry name" value="3-OXO-5-ALPHA-STEROID 4-DEHYDROGENASE"/>
    <property type="match status" value="1"/>
</dbReference>
<keyword evidence="1" id="KW-1133">Transmembrane helix</keyword>
<keyword evidence="1" id="KW-0812">Transmembrane</keyword>
<feature type="transmembrane region" description="Helical" evidence="1">
    <location>
        <begin position="30"/>
        <end position="50"/>
    </location>
</feature>
<dbReference type="PROSITE" id="PS50244">
    <property type="entry name" value="S5A_REDUCTASE"/>
    <property type="match status" value="1"/>
</dbReference>
<dbReference type="RefSeq" id="WP_142941632.1">
    <property type="nucleotide sequence ID" value="NZ_VIKR01000002.1"/>
</dbReference>
<reference evidence="2 3" key="1">
    <citation type="submission" date="2019-06" db="EMBL/GenBank/DDBJ databases">
        <title>Draft genome of Aliikangiella marina GYP-15.</title>
        <authorList>
            <person name="Wang G."/>
        </authorList>
    </citation>
    <scope>NUCLEOTIDE SEQUENCE [LARGE SCALE GENOMIC DNA]</scope>
    <source>
        <strain evidence="2 3">GYP-15</strain>
    </source>
</reference>
<keyword evidence="3" id="KW-1185">Reference proteome</keyword>
<accession>A0A545TCR8</accession>
<dbReference type="Gene3D" id="1.20.120.1630">
    <property type="match status" value="1"/>
</dbReference>
<feature type="transmembrane region" description="Helical" evidence="1">
    <location>
        <begin position="123"/>
        <end position="144"/>
    </location>
</feature>
<feature type="transmembrane region" description="Helical" evidence="1">
    <location>
        <begin position="57"/>
        <end position="74"/>
    </location>
</feature>
<feature type="transmembrane region" description="Helical" evidence="1">
    <location>
        <begin position="189"/>
        <end position="209"/>
    </location>
</feature>
<comment type="caution">
    <text evidence="2">The sequence shown here is derived from an EMBL/GenBank/DDBJ whole genome shotgun (WGS) entry which is preliminary data.</text>
</comment>
<dbReference type="Pfam" id="PF06966">
    <property type="entry name" value="DUF1295"/>
    <property type="match status" value="1"/>
</dbReference>
<organism evidence="2 3">
    <name type="scientific">Aliikangiella marina</name>
    <dbReference type="NCBI Taxonomy" id="1712262"/>
    <lineage>
        <taxon>Bacteria</taxon>
        <taxon>Pseudomonadati</taxon>
        <taxon>Pseudomonadota</taxon>
        <taxon>Gammaproteobacteria</taxon>
        <taxon>Oceanospirillales</taxon>
        <taxon>Pleioneaceae</taxon>
        <taxon>Aliikangiella</taxon>
    </lineage>
</organism>
<evidence type="ECO:0000256" key="1">
    <source>
        <dbReference type="SAM" id="Phobius"/>
    </source>
</evidence>
<dbReference type="EMBL" id="VIKR01000002">
    <property type="protein sequence ID" value="TQV75014.1"/>
    <property type="molecule type" value="Genomic_DNA"/>
</dbReference>
<name>A0A545TCR8_9GAMM</name>
<dbReference type="AlphaFoldDB" id="A0A545TCR8"/>
<keyword evidence="1" id="KW-0472">Membrane</keyword>